<gene>
    <name evidence="1" type="ORF">RJT34_13210</name>
</gene>
<dbReference type="EMBL" id="JAYKXN010000003">
    <property type="protein sequence ID" value="KAK7302324.1"/>
    <property type="molecule type" value="Genomic_DNA"/>
</dbReference>
<comment type="caution">
    <text evidence="1">The sequence shown here is derived from an EMBL/GenBank/DDBJ whole genome shotgun (WGS) entry which is preliminary data.</text>
</comment>
<accession>A0AAN9JQ82</accession>
<name>A0AAN9JQ82_CLITE</name>
<evidence type="ECO:0000313" key="2">
    <source>
        <dbReference type="Proteomes" id="UP001359559"/>
    </source>
</evidence>
<reference evidence="1 2" key="1">
    <citation type="submission" date="2024-01" db="EMBL/GenBank/DDBJ databases">
        <title>The genomes of 5 underutilized Papilionoideae crops provide insights into root nodulation and disease resistance.</title>
        <authorList>
            <person name="Yuan L."/>
        </authorList>
    </citation>
    <scope>NUCLEOTIDE SEQUENCE [LARGE SCALE GENOMIC DNA]</scope>
    <source>
        <strain evidence="1">LY-2023</strain>
        <tissue evidence="1">Leaf</tissue>
    </source>
</reference>
<dbReference type="AlphaFoldDB" id="A0AAN9JQ82"/>
<evidence type="ECO:0000313" key="1">
    <source>
        <dbReference type="EMBL" id="KAK7302324.1"/>
    </source>
</evidence>
<sequence length="113" mass="12980">MVERLMDRKTETVESLLVRISTVTEEMKPKDLASQRKLERELVNGGVPRKEQDAIDQVESIANTKTCENDDLKVTVVTSEINPEEESYPSERKEATMLLHFIVADKKTWCIDK</sequence>
<proteinExistence type="predicted"/>
<dbReference type="Proteomes" id="UP001359559">
    <property type="component" value="Unassembled WGS sequence"/>
</dbReference>
<keyword evidence="2" id="KW-1185">Reference proteome</keyword>
<organism evidence="1 2">
    <name type="scientific">Clitoria ternatea</name>
    <name type="common">Butterfly pea</name>
    <dbReference type="NCBI Taxonomy" id="43366"/>
    <lineage>
        <taxon>Eukaryota</taxon>
        <taxon>Viridiplantae</taxon>
        <taxon>Streptophyta</taxon>
        <taxon>Embryophyta</taxon>
        <taxon>Tracheophyta</taxon>
        <taxon>Spermatophyta</taxon>
        <taxon>Magnoliopsida</taxon>
        <taxon>eudicotyledons</taxon>
        <taxon>Gunneridae</taxon>
        <taxon>Pentapetalae</taxon>
        <taxon>rosids</taxon>
        <taxon>fabids</taxon>
        <taxon>Fabales</taxon>
        <taxon>Fabaceae</taxon>
        <taxon>Papilionoideae</taxon>
        <taxon>50 kb inversion clade</taxon>
        <taxon>NPAAA clade</taxon>
        <taxon>indigoferoid/millettioid clade</taxon>
        <taxon>Phaseoleae</taxon>
        <taxon>Clitoria</taxon>
    </lineage>
</organism>
<protein>
    <submittedName>
        <fullName evidence="1">Uncharacterized protein</fullName>
    </submittedName>
</protein>